<dbReference type="InterPro" id="IPR036412">
    <property type="entry name" value="HAD-like_sf"/>
</dbReference>
<dbReference type="InterPro" id="IPR006543">
    <property type="entry name" value="Histidinol-phos"/>
</dbReference>
<comment type="caution">
    <text evidence="9">The sequence shown here is derived from an EMBL/GenBank/DDBJ whole genome shotgun (WGS) entry which is preliminary data.</text>
</comment>
<dbReference type="Gene3D" id="3.40.50.1000">
    <property type="entry name" value="HAD superfamily/HAD-like"/>
    <property type="match status" value="1"/>
</dbReference>
<comment type="similarity">
    <text evidence="2">Belongs to the GmhB family.</text>
</comment>
<name>A0A0C2DFV1_9BACT</name>
<evidence type="ECO:0000256" key="1">
    <source>
        <dbReference type="ARBA" id="ARBA00004496"/>
    </source>
</evidence>
<dbReference type="NCBIfam" id="TIGR01656">
    <property type="entry name" value="Histidinol-ppas"/>
    <property type="match status" value="1"/>
</dbReference>
<keyword evidence="5" id="KW-0378">Hydrolase</keyword>
<dbReference type="InterPro" id="IPR029044">
    <property type="entry name" value="Nucleotide-diphossugar_trans"/>
</dbReference>
<evidence type="ECO:0000256" key="6">
    <source>
        <dbReference type="ARBA" id="ARBA00023277"/>
    </source>
</evidence>
<dbReference type="AlphaFoldDB" id="A0A0C2DFV1"/>
<keyword evidence="4" id="KW-0479">Metal-binding</keyword>
<dbReference type="GO" id="GO:0005737">
    <property type="term" value="C:cytoplasm"/>
    <property type="evidence" value="ECO:0007669"/>
    <property type="project" value="UniProtKB-SubCell"/>
</dbReference>
<evidence type="ECO:0000256" key="3">
    <source>
        <dbReference type="ARBA" id="ARBA00022490"/>
    </source>
</evidence>
<protein>
    <recommendedName>
        <fullName evidence="7">D,D-heptose 1,7-bisphosphate phosphatase</fullName>
    </recommendedName>
</protein>
<dbReference type="SUPFAM" id="SSF56784">
    <property type="entry name" value="HAD-like"/>
    <property type="match status" value="1"/>
</dbReference>
<dbReference type="PANTHER" id="PTHR42891">
    <property type="entry name" value="D-GLYCERO-BETA-D-MANNO-HEPTOSE-1,7-BISPHOSPHATE 7-PHOSPHATASE"/>
    <property type="match status" value="1"/>
</dbReference>
<dbReference type="CDD" id="cd07503">
    <property type="entry name" value="HAD_HisB-N"/>
    <property type="match status" value="1"/>
</dbReference>
<evidence type="ECO:0000259" key="8">
    <source>
        <dbReference type="Pfam" id="PF00483"/>
    </source>
</evidence>
<dbReference type="PANTHER" id="PTHR42891:SF1">
    <property type="entry name" value="D-GLYCERO-BETA-D-MANNO-HEPTOSE-1,7-BISPHOSPHATE 7-PHOSPHATASE"/>
    <property type="match status" value="1"/>
</dbReference>
<dbReference type="EMBL" id="JMCC02000010">
    <property type="protein sequence ID" value="KIG18517.1"/>
    <property type="molecule type" value="Genomic_DNA"/>
</dbReference>
<dbReference type="GO" id="GO:0046872">
    <property type="term" value="F:metal ion binding"/>
    <property type="evidence" value="ECO:0007669"/>
    <property type="project" value="UniProtKB-KW"/>
</dbReference>
<evidence type="ECO:0000313" key="9">
    <source>
        <dbReference type="EMBL" id="KIG18517.1"/>
    </source>
</evidence>
<dbReference type="InterPro" id="IPR023214">
    <property type="entry name" value="HAD_sf"/>
</dbReference>
<dbReference type="SUPFAM" id="SSF53448">
    <property type="entry name" value="Nucleotide-diphospho-sugar transferases"/>
    <property type="match status" value="1"/>
</dbReference>
<keyword evidence="3" id="KW-0963">Cytoplasm</keyword>
<dbReference type="Pfam" id="PF00483">
    <property type="entry name" value="NTP_transferase"/>
    <property type="match status" value="1"/>
</dbReference>
<organism evidence="9 10">
    <name type="scientific">Enhygromyxa salina</name>
    <dbReference type="NCBI Taxonomy" id="215803"/>
    <lineage>
        <taxon>Bacteria</taxon>
        <taxon>Pseudomonadati</taxon>
        <taxon>Myxococcota</taxon>
        <taxon>Polyangia</taxon>
        <taxon>Nannocystales</taxon>
        <taxon>Nannocystaceae</taxon>
        <taxon>Enhygromyxa</taxon>
    </lineage>
</organism>
<evidence type="ECO:0000256" key="4">
    <source>
        <dbReference type="ARBA" id="ARBA00022723"/>
    </source>
</evidence>
<dbReference type="Proteomes" id="UP000031599">
    <property type="component" value="Unassembled WGS sequence"/>
</dbReference>
<evidence type="ECO:0000313" key="10">
    <source>
        <dbReference type="Proteomes" id="UP000031599"/>
    </source>
</evidence>
<comment type="subcellular location">
    <subcellularLocation>
        <location evidence="1">Cytoplasm</location>
    </subcellularLocation>
</comment>
<evidence type="ECO:0000256" key="7">
    <source>
        <dbReference type="ARBA" id="ARBA00031828"/>
    </source>
</evidence>
<dbReference type="NCBIfam" id="TIGR01662">
    <property type="entry name" value="HAD-SF-IIIA"/>
    <property type="match status" value="1"/>
</dbReference>
<dbReference type="Gene3D" id="3.90.550.10">
    <property type="entry name" value="Spore Coat Polysaccharide Biosynthesis Protein SpsA, Chain A"/>
    <property type="match status" value="1"/>
</dbReference>
<dbReference type="InterPro" id="IPR004446">
    <property type="entry name" value="Heptose_bisP_phosphatase"/>
</dbReference>
<dbReference type="CDD" id="cd04181">
    <property type="entry name" value="NTP_transferase"/>
    <property type="match status" value="1"/>
</dbReference>
<sequence length="445" mass="47775">MVNPTQGVIAVIVAGGLATRMASATAAVPKVLLAIAGKSVLEHQLQQFRAAGITRVIVLAGHLAGAIELAAARASDRSFHVEVRTEAQAMGSGGCLRQLHDLNGPAVVVFGDVMFDVDLGALLETHTRQRATITAVVHPNTHPHDSDLVDVDADHRVTALHPKPHPPGSRLRNLVTAGLFVIEPAFIEQIPSVLEAPKLDLVQDLITAALARGQRVQAWQTSAYLHDMGTPQRYAQAQAAWAQGIPARRRRPRATVFVDRDGTLNRHVGYLRRPEQLELLPGVAQAIARLNQLDVQVVVVTNQPVLARGELDEAGLAQIHAELETQLGRAGAYVDRIYHCPHHPDAGFEGERPELKCACACRKPRTGMIDAATSDLHVDRAASVLIGDTERDLDAALNAGLRPVLVSANAHALAVARGVQWFPDLARACLALFPNPQPNPQPNPS</sequence>
<evidence type="ECO:0000256" key="2">
    <source>
        <dbReference type="ARBA" id="ARBA00005628"/>
    </source>
</evidence>
<gene>
    <name evidence="9" type="ORF">DB30_00202</name>
</gene>
<dbReference type="RefSeq" id="WP_052546856.1">
    <property type="nucleotide sequence ID" value="NZ_JMCC02000010.1"/>
</dbReference>
<feature type="domain" description="Nucleotidyl transferase" evidence="8">
    <location>
        <begin position="10"/>
        <end position="242"/>
    </location>
</feature>
<dbReference type="InterPro" id="IPR006549">
    <property type="entry name" value="HAD-SF_hydro_IIIA"/>
</dbReference>
<accession>A0A0C2DFV1</accession>
<reference evidence="9 10" key="1">
    <citation type="submission" date="2014-12" db="EMBL/GenBank/DDBJ databases">
        <title>Genome assembly of Enhygromyxa salina DSM 15201.</title>
        <authorList>
            <person name="Sharma G."/>
            <person name="Subramanian S."/>
        </authorList>
    </citation>
    <scope>NUCLEOTIDE SEQUENCE [LARGE SCALE GENOMIC DNA]</scope>
    <source>
        <strain evidence="9 10">DSM 15201</strain>
    </source>
</reference>
<evidence type="ECO:0000256" key="5">
    <source>
        <dbReference type="ARBA" id="ARBA00022801"/>
    </source>
</evidence>
<dbReference type="InterPro" id="IPR005835">
    <property type="entry name" value="NTP_transferase_dom"/>
</dbReference>
<dbReference type="Pfam" id="PF13242">
    <property type="entry name" value="Hydrolase_like"/>
    <property type="match status" value="1"/>
</dbReference>
<keyword evidence="6" id="KW-0119">Carbohydrate metabolism</keyword>
<proteinExistence type="inferred from homology"/>
<dbReference type="GO" id="GO:0005975">
    <property type="term" value="P:carbohydrate metabolic process"/>
    <property type="evidence" value="ECO:0007669"/>
    <property type="project" value="InterPro"/>
</dbReference>
<dbReference type="GO" id="GO:0016791">
    <property type="term" value="F:phosphatase activity"/>
    <property type="evidence" value="ECO:0007669"/>
    <property type="project" value="InterPro"/>
</dbReference>